<dbReference type="PANTHER" id="PTHR30027:SF3">
    <property type="entry name" value="16S RRNA (URACIL(1498)-N(3))-METHYLTRANSFERASE"/>
    <property type="match status" value="1"/>
</dbReference>
<keyword evidence="7 10" id="KW-0949">S-adenosyl-L-methionine</keyword>
<dbReference type="GO" id="GO:0070042">
    <property type="term" value="F:rRNA (uridine-N3-)-methyltransferase activity"/>
    <property type="evidence" value="ECO:0007669"/>
    <property type="project" value="TreeGrafter"/>
</dbReference>
<gene>
    <name evidence="13" type="ORF">H9777_12005</name>
</gene>
<keyword evidence="3 10" id="KW-0963">Cytoplasm</keyword>
<dbReference type="EMBL" id="JAHLFW010000097">
    <property type="protein sequence ID" value="MBU3839009.1"/>
    <property type="molecule type" value="Genomic_DNA"/>
</dbReference>
<evidence type="ECO:0000256" key="8">
    <source>
        <dbReference type="ARBA" id="ARBA00025699"/>
    </source>
</evidence>
<comment type="similarity">
    <text evidence="2 10">Belongs to the RNA methyltransferase RsmE family.</text>
</comment>
<evidence type="ECO:0000256" key="7">
    <source>
        <dbReference type="ARBA" id="ARBA00022691"/>
    </source>
</evidence>
<proteinExistence type="inferred from homology"/>
<keyword evidence="6 10" id="KW-0808">Transferase</keyword>
<comment type="catalytic activity">
    <reaction evidence="9 10">
        <text>uridine(1498) in 16S rRNA + S-adenosyl-L-methionine = N(3)-methyluridine(1498) in 16S rRNA + S-adenosyl-L-homocysteine + H(+)</text>
        <dbReference type="Rhea" id="RHEA:42920"/>
        <dbReference type="Rhea" id="RHEA-COMP:10283"/>
        <dbReference type="Rhea" id="RHEA-COMP:10284"/>
        <dbReference type="ChEBI" id="CHEBI:15378"/>
        <dbReference type="ChEBI" id="CHEBI:57856"/>
        <dbReference type="ChEBI" id="CHEBI:59789"/>
        <dbReference type="ChEBI" id="CHEBI:65315"/>
        <dbReference type="ChEBI" id="CHEBI:74502"/>
        <dbReference type="EC" id="2.1.1.193"/>
    </reaction>
</comment>
<dbReference type="NCBIfam" id="NF008702">
    <property type="entry name" value="PRK11713.6-1"/>
    <property type="match status" value="1"/>
</dbReference>
<dbReference type="NCBIfam" id="TIGR00046">
    <property type="entry name" value="RsmE family RNA methyltransferase"/>
    <property type="match status" value="1"/>
</dbReference>
<name>A0A948WXW2_9BACT</name>
<evidence type="ECO:0000256" key="3">
    <source>
        <dbReference type="ARBA" id="ARBA00022490"/>
    </source>
</evidence>
<dbReference type="InterPro" id="IPR015947">
    <property type="entry name" value="PUA-like_sf"/>
</dbReference>
<protein>
    <recommendedName>
        <fullName evidence="10">Ribosomal RNA small subunit methyltransferase E</fullName>
        <ecNumber evidence="10">2.1.1.193</ecNumber>
    </recommendedName>
</protein>
<dbReference type="InterPro" id="IPR029026">
    <property type="entry name" value="tRNA_m1G_MTases_N"/>
</dbReference>
<evidence type="ECO:0000259" key="12">
    <source>
        <dbReference type="Pfam" id="PF20260"/>
    </source>
</evidence>
<evidence type="ECO:0000256" key="6">
    <source>
        <dbReference type="ARBA" id="ARBA00022679"/>
    </source>
</evidence>
<evidence type="ECO:0000256" key="9">
    <source>
        <dbReference type="ARBA" id="ARBA00047944"/>
    </source>
</evidence>
<feature type="domain" description="Ribosomal RNA small subunit methyltransferase E methyltransferase" evidence="11">
    <location>
        <begin position="74"/>
        <end position="227"/>
    </location>
</feature>
<sequence>MHVFYTPDILTDSELPAEEAGHCVRVLRLNIGDEITLTDGKGYFYKAAISAALGKRCQVRILEKTFQEPLWKGHLHIAMAPTKMMDRIEWFAEKATEIGLDEITFLNCRYSERKVIKTERVEKIVVSAVKQSLKARKPVINEMTDFEKFMNMDFKGDKFIAHCNEGEKTLLKDAIVPGNDALVLIGPEGDFSKEEVEMALKKGFKPVSLGKSRLRTETAALVAVHTMNLLNAE</sequence>
<evidence type="ECO:0000256" key="2">
    <source>
        <dbReference type="ARBA" id="ARBA00005528"/>
    </source>
</evidence>
<evidence type="ECO:0000259" key="11">
    <source>
        <dbReference type="Pfam" id="PF04452"/>
    </source>
</evidence>
<dbReference type="Pfam" id="PF04452">
    <property type="entry name" value="Methyltrans_RNA"/>
    <property type="match status" value="1"/>
</dbReference>
<dbReference type="Pfam" id="PF20260">
    <property type="entry name" value="PUA_4"/>
    <property type="match status" value="1"/>
</dbReference>
<dbReference type="InterPro" id="IPR046887">
    <property type="entry name" value="RsmE_PUA-like"/>
</dbReference>
<dbReference type="Gene3D" id="3.40.1280.10">
    <property type="match status" value="1"/>
</dbReference>
<reference evidence="13" key="2">
    <citation type="submission" date="2021-04" db="EMBL/GenBank/DDBJ databases">
        <authorList>
            <person name="Gilroy R."/>
        </authorList>
    </citation>
    <scope>NUCLEOTIDE SEQUENCE</scope>
    <source>
        <strain evidence="13">G4-2901</strain>
    </source>
</reference>
<dbReference type="SUPFAM" id="SSF75217">
    <property type="entry name" value="alpha/beta knot"/>
    <property type="match status" value="1"/>
</dbReference>
<comment type="caution">
    <text evidence="13">The sequence shown here is derived from an EMBL/GenBank/DDBJ whole genome shotgun (WGS) entry which is preliminary data.</text>
</comment>
<organism evidence="13 14">
    <name type="scientific">Candidatus Phocaeicola faecigallinarum</name>
    <dbReference type="NCBI Taxonomy" id="2838732"/>
    <lineage>
        <taxon>Bacteria</taxon>
        <taxon>Pseudomonadati</taxon>
        <taxon>Bacteroidota</taxon>
        <taxon>Bacteroidia</taxon>
        <taxon>Bacteroidales</taxon>
        <taxon>Bacteroidaceae</taxon>
        <taxon>Phocaeicola</taxon>
    </lineage>
</organism>
<dbReference type="EC" id="2.1.1.193" evidence="10"/>
<evidence type="ECO:0000256" key="1">
    <source>
        <dbReference type="ARBA" id="ARBA00004496"/>
    </source>
</evidence>
<evidence type="ECO:0000256" key="5">
    <source>
        <dbReference type="ARBA" id="ARBA00022603"/>
    </source>
</evidence>
<dbReference type="Proteomes" id="UP000783796">
    <property type="component" value="Unassembled WGS sequence"/>
</dbReference>
<feature type="domain" description="Ribosomal RNA small subunit methyltransferase E PUA-like" evidence="12">
    <location>
        <begin position="15"/>
        <end position="62"/>
    </location>
</feature>
<dbReference type="InterPro" id="IPR029028">
    <property type="entry name" value="Alpha/beta_knot_MTases"/>
</dbReference>
<keyword evidence="4 10" id="KW-0698">rRNA processing</keyword>
<dbReference type="PANTHER" id="PTHR30027">
    <property type="entry name" value="RIBOSOMAL RNA SMALL SUBUNIT METHYLTRANSFERASE E"/>
    <property type="match status" value="1"/>
</dbReference>
<evidence type="ECO:0000256" key="4">
    <source>
        <dbReference type="ARBA" id="ARBA00022552"/>
    </source>
</evidence>
<dbReference type="CDD" id="cd18084">
    <property type="entry name" value="RsmE-like"/>
    <property type="match status" value="1"/>
</dbReference>
<dbReference type="SUPFAM" id="SSF88697">
    <property type="entry name" value="PUA domain-like"/>
    <property type="match status" value="1"/>
</dbReference>
<dbReference type="GO" id="GO:0070475">
    <property type="term" value="P:rRNA base methylation"/>
    <property type="evidence" value="ECO:0007669"/>
    <property type="project" value="TreeGrafter"/>
</dbReference>
<evidence type="ECO:0000313" key="13">
    <source>
        <dbReference type="EMBL" id="MBU3839009.1"/>
    </source>
</evidence>
<evidence type="ECO:0000256" key="10">
    <source>
        <dbReference type="PIRNR" id="PIRNR015601"/>
    </source>
</evidence>
<dbReference type="Gene3D" id="2.40.240.20">
    <property type="entry name" value="Hypothetical PUA domain-like, domain 1"/>
    <property type="match status" value="1"/>
</dbReference>
<dbReference type="InterPro" id="IPR046886">
    <property type="entry name" value="RsmE_MTase_dom"/>
</dbReference>
<comment type="subcellular location">
    <subcellularLocation>
        <location evidence="1 10">Cytoplasm</location>
    </subcellularLocation>
</comment>
<dbReference type="GO" id="GO:0005737">
    <property type="term" value="C:cytoplasm"/>
    <property type="evidence" value="ECO:0007669"/>
    <property type="project" value="UniProtKB-SubCell"/>
</dbReference>
<comment type="function">
    <text evidence="8 10">Specifically methylates the N3 position of the uracil ring of uridine 1498 (m3U1498) in 16S rRNA. Acts on the fully assembled 30S ribosomal subunit.</text>
</comment>
<keyword evidence="5 10" id="KW-0489">Methyltransferase</keyword>
<evidence type="ECO:0000313" key="14">
    <source>
        <dbReference type="Proteomes" id="UP000783796"/>
    </source>
</evidence>
<dbReference type="AlphaFoldDB" id="A0A948WXW2"/>
<reference evidence="13" key="1">
    <citation type="journal article" date="2021" name="PeerJ">
        <title>Extensive microbial diversity within the chicken gut microbiome revealed by metagenomics and culture.</title>
        <authorList>
            <person name="Gilroy R."/>
            <person name="Ravi A."/>
            <person name="Getino M."/>
            <person name="Pursley I."/>
            <person name="Horton D.L."/>
            <person name="Alikhan N.F."/>
            <person name="Baker D."/>
            <person name="Gharbi K."/>
            <person name="Hall N."/>
            <person name="Watson M."/>
            <person name="Adriaenssens E.M."/>
            <person name="Foster-Nyarko E."/>
            <person name="Jarju S."/>
            <person name="Secka A."/>
            <person name="Antonio M."/>
            <person name="Oren A."/>
            <person name="Chaudhuri R.R."/>
            <person name="La Ragione R."/>
            <person name="Hildebrand F."/>
            <person name="Pallen M.J."/>
        </authorList>
    </citation>
    <scope>NUCLEOTIDE SEQUENCE</scope>
    <source>
        <strain evidence="13">G4-2901</strain>
    </source>
</reference>
<dbReference type="InterPro" id="IPR006700">
    <property type="entry name" value="RsmE"/>
</dbReference>
<dbReference type="PIRSF" id="PIRSF015601">
    <property type="entry name" value="MTase_slr0722"/>
    <property type="match status" value="1"/>
</dbReference>
<accession>A0A948WXW2</accession>